<comment type="caution">
    <text evidence="1">The sequence shown here is derived from an EMBL/GenBank/DDBJ whole genome shotgun (WGS) entry which is preliminary data.</text>
</comment>
<dbReference type="RefSeq" id="WP_045381292.1">
    <property type="nucleotide sequence ID" value="NZ_BBKA01000077.1"/>
</dbReference>
<dbReference type="Proteomes" id="UP000193487">
    <property type="component" value="Unassembled WGS sequence"/>
</dbReference>
<dbReference type="EMBL" id="LQPE01000159">
    <property type="protein sequence ID" value="ORV98784.1"/>
    <property type="molecule type" value="Genomic_DNA"/>
</dbReference>
<reference evidence="1 2" key="1">
    <citation type="submission" date="2016-01" db="EMBL/GenBank/DDBJ databases">
        <title>The new phylogeny of the genus Mycobacterium.</title>
        <authorList>
            <person name="Tarcisio F."/>
            <person name="Conor M."/>
            <person name="Antonella G."/>
            <person name="Elisabetta G."/>
            <person name="Giulia F.S."/>
            <person name="Sara T."/>
            <person name="Anna F."/>
            <person name="Clotilde B."/>
            <person name="Roberto B."/>
            <person name="Veronica D.S."/>
            <person name="Fabio R."/>
            <person name="Monica P."/>
            <person name="Olivier J."/>
            <person name="Enrico T."/>
            <person name="Nicola S."/>
        </authorList>
    </citation>
    <scope>NUCLEOTIDE SEQUENCE [LARGE SCALE GENOMIC DNA]</scope>
    <source>
        <strain evidence="1 2">DSM 45166</strain>
    </source>
</reference>
<evidence type="ECO:0008006" key="3">
    <source>
        <dbReference type="Google" id="ProtNLM"/>
    </source>
</evidence>
<dbReference type="AlphaFoldDB" id="A0A1X1XIW6"/>
<evidence type="ECO:0000313" key="2">
    <source>
        <dbReference type="Proteomes" id="UP000193487"/>
    </source>
</evidence>
<protein>
    <recommendedName>
        <fullName evidence="3">Phosphodiesterase</fullName>
    </recommendedName>
</protein>
<name>A0A1X1XIW6_9MYCO</name>
<accession>A0A1X1XIW6</accession>
<sequence>MTIAFSDLVTTPFRWAAALRGRRVFHPDGVLASGWIERWAPPEQGLPITSCEVVGRVSKGLGTPGALPDIVGLAWKMPASSYPPTGWDVLLASTGAGLLTRMGLRPVTSWSGVTLSSLMPLRYRQSYWWIRARLITEIADGGVSLDSVRTQVDDGGLMFAVEQARGTRSFEMLGQLTLNRLLTGDEARDLVVDPTIHSPADAGLAPGWLTELRRGAYGRSRQGRDAK</sequence>
<organism evidence="1 2">
    <name type="scientific">Mycobacterium kyorinense</name>
    <dbReference type="NCBI Taxonomy" id="487514"/>
    <lineage>
        <taxon>Bacteria</taxon>
        <taxon>Bacillati</taxon>
        <taxon>Actinomycetota</taxon>
        <taxon>Actinomycetes</taxon>
        <taxon>Mycobacteriales</taxon>
        <taxon>Mycobacteriaceae</taxon>
        <taxon>Mycobacterium</taxon>
    </lineage>
</organism>
<gene>
    <name evidence="1" type="ORF">AWC14_00755</name>
</gene>
<keyword evidence="2" id="KW-1185">Reference proteome</keyword>
<proteinExistence type="predicted"/>
<evidence type="ECO:0000313" key="1">
    <source>
        <dbReference type="EMBL" id="ORV98784.1"/>
    </source>
</evidence>
<dbReference type="OrthoDB" id="3368165at2"/>